<gene>
    <name evidence="2" type="ORF">KFL_000560090</name>
</gene>
<protein>
    <submittedName>
        <fullName evidence="2">Uncharacterized protein</fullName>
    </submittedName>
</protein>
<accession>A0A1Y1HTL2</accession>
<dbReference type="AlphaFoldDB" id="A0A1Y1HTL2"/>
<dbReference type="Proteomes" id="UP000054558">
    <property type="component" value="Unassembled WGS sequence"/>
</dbReference>
<proteinExistence type="predicted"/>
<evidence type="ECO:0000313" key="3">
    <source>
        <dbReference type="Proteomes" id="UP000054558"/>
    </source>
</evidence>
<keyword evidence="3" id="KW-1185">Reference proteome</keyword>
<dbReference type="EMBL" id="DF237005">
    <property type="protein sequence ID" value="GAQ80519.1"/>
    <property type="molecule type" value="Genomic_DNA"/>
</dbReference>
<feature type="region of interest" description="Disordered" evidence="1">
    <location>
        <begin position="23"/>
        <end position="59"/>
    </location>
</feature>
<organism evidence="2 3">
    <name type="scientific">Klebsormidium nitens</name>
    <name type="common">Green alga</name>
    <name type="synonym">Ulothrix nitens</name>
    <dbReference type="NCBI Taxonomy" id="105231"/>
    <lineage>
        <taxon>Eukaryota</taxon>
        <taxon>Viridiplantae</taxon>
        <taxon>Streptophyta</taxon>
        <taxon>Klebsormidiophyceae</taxon>
        <taxon>Klebsormidiales</taxon>
        <taxon>Klebsormidiaceae</taxon>
        <taxon>Klebsormidium</taxon>
    </lineage>
</organism>
<feature type="compositionally biased region" description="Basic and acidic residues" evidence="1">
    <location>
        <begin position="38"/>
        <end position="47"/>
    </location>
</feature>
<evidence type="ECO:0000313" key="2">
    <source>
        <dbReference type="EMBL" id="GAQ80519.1"/>
    </source>
</evidence>
<name>A0A1Y1HTL2_KLENI</name>
<dbReference type="OMA" id="ETKKFGY"/>
<sequence length="126" mass="13535">MSSSYEKVRGGKLVLKGGLGVSQGKIKKGKKKAASKAAEGDASKEEDGGFDTGIGFAPSGEKKTAKYEEMFPEEAQKLGYTSKEIGNREAALDARAKKRADRYLKRLALGQHASRERCSGKSGYVM</sequence>
<evidence type="ECO:0000256" key="1">
    <source>
        <dbReference type="SAM" id="MobiDB-lite"/>
    </source>
</evidence>
<feature type="compositionally biased region" description="Basic residues" evidence="1">
    <location>
        <begin position="25"/>
        <end position="34"/>
    </location>
</feature>
<dbReference type="OrthoDB" id="679069at2759"/>
<reference evidence="2 3" key="1">
    <citation type="journal article" date="2014" name="Nat. Commun.">
        <title>Klebsormidium flaccidum genome reveals primary factors for plant terrestrial adaptation.</title>
        <authorList>
            <person name="Hori K."/>
            <person name="Maruyama F."/>
            <person name="Fujisawa T."/>
            <person name="Togashi T."/>
            <person name="Yamamoto N."/>
            <person name="Seo M."/>
            <person name="Sato S."/>
            <person name="Yamada T."/>
            <person name="Mori H."/>
            <person name="Tajima N."/>
            <person name="Moriyama T."/>
            <person name="Ikeuchi M."/>
            <person name="Watanabe M."/>
            <person name="Wada H."/>
            <person name="Kobayashi K."/>
            <person name="Saito M."/>
            <person name="Masuda T."/>
            <person name="Sasaki-Sekimoto Y."/>
            <person name="Mashiguchi K."/>
            <person name="Awai K."/>
            <person name="Shimojima M."/>
            <person name="Masuda S."/>
            <person name="Iwai M."/>
            <person name="Nobusawa T."/>
            <person name="Narise T."/>
            <person name="Kondo S."/>
            <person name="Saito H."/>
            <person name="Sato R."/>
            <person name="Murakawa M."/>
            <person name="Ihara Y."/>
            <person name="Oshima-Yamada Y."/>
            <person name="Ohtaka K."/>
            <person name="Satoh M."/>
            <person name="Sonobe K."/>
            <person name="Ishii M."/>
            <person name="Ohtani R."/>
            <person name="Kanamori-Sato M."/>
            <person name="Honoki R."/>
            <person name="Miyazaki D."/>
            <person name="Mochizuki H."/>
            <person name="Umetsu J."/>
            <person name="Higashi K."/>
            <person name="Shibata D."/>
            <person name="Kamiya Y."/>
            <person name="Sato N."/>
            <person name="Nakamura Y."/>
            <person name="Tabata S."/>
            <person name="Ida S."/>
            <person name="Kurokawa K."/>
            <person name="Ohta H."/>
        </authorList>
    </citation>
    <scope>NUCLEOTIDE SEQUENCE [LARGE SCALE GENOMIC DNA]</scope>
    <source>
        <strain evidence="2 3">NIES-2285</strain>
    </source>
</reference>